<comment type="caution">
    <text evidence="2">The sequence shown here is derived from an EMBL/GenBank/DDBJ whole genome shotgun (WGS) entry which is preliminary data.</text>
</comment>
<evidence type="ECO:0000256" key="1">
    <source>
        <dbReference type="SAM" id="MobiDB-lite"/>
    </source>
</evidence>
<dbReference type="PANTHER" id="PTHR11669:SF25">
    <property type="entry name" value="OS02G0704966 PROTEIN"/>
    <property type="match status" value="1"/>
</dbReference>
<reference evidence="2" key="1">
    <citation type="submission" date="2022-12" db="EMBL/GenBank/DDBJ databases">
        <title>Draft genome assemblies for two species of Escallonia (Escalloniales).</title>
        <authorList>
            <person name="Chanderbali A."/>
            <person name="Dervinis C."/>
            <person name="Anghel I."/>
            <person name="Soltis D."/>
            <person name="Soltis P."/>
            <person name="Zapata F."/>
        </authorList>
    </citation>
    <scope>NUCLEOTIDE SEQUENCE</scope>
    <source>
        <strain evidence="2">UCBG92.1500</strain>
        <tissue evidence="2">Leaf</tissue>
    </source>
</reference>
<name>A0AA88QAX8_9ASTE</name>
<dbReference type="GO" id="GO:0003689">
    <property type="term" value="F:DNA clamp loader activity"/>
    <property type="evidence" value="ECO:0007669"/>
    <property type="project" value="TreeGrafter"/>
</dbReference>
<feature type="compositionally biased region" description="Basic residues" evidence="1">
    <location>
        <begin position="100"/>
        <end position="110"/>
    </location>
</feature>
<dbReference type="PANTHER" id="PTHR11669">
    <property type="entry name" value="REPLICATION FACTOR C / DNA POLYMERASE III GAMMA-TAU SUBUNIT"/>
    <property type="match status" value="1"/>
</dbReference>
<dbReference type="SUPFAM" id="SSF52540">
    <property type="entry name" value="P-loop containing nucleoside triphosphate hydrolases"/>
    <property type="match status" value="1"/>
</dbReference>
<dbReference type="Pfam" id="PF21960">
    <property type="entry name" value="RCF1-5-like_lid"/>
    <property type="match status" value="1"/>
</dbReference>
<dbReference type="FunFam" id="1.10.8.60:FF:000030">
    <property type="entry name" value="replication factor C subunit 3"/>
    <property type="match status" value="1"/>
</dbReference>
<dbReference type="EMBL" id="JAVXUO010003173">
    <property type="protein sequence ID" value="KAK2965898.1"/>
    <property type="molecule type" value="Genomic_DNA"/>
</dbReference>
<dbReference type="InterPro" id="IPR050238">
    <property type="entry name" value="DNA_Rep/Repair_Clamp_Loader"/>
</dbReference>
<feature type="compositionally biased region" description="Polar residues" evidence="1">
    <location>
        <begin position="333"/>
        <end position="347"/>
    </location>
</feature>
<dbReference type="FunFam" id="3.40.50.300:FF:001503">
    <property type="entry name" value="Replication factor C subunit 3"/>
    <property type="match status" value="1"/>
</dbReference>
<feature type="compositionally biased region" description="Polar residues" evidence="1">
    <location>
        <begin position="364"/>
        <end position="377"/>
    </location>
</feature>
<dbReference type="GO" id="GO:0006281">
    <property type="term" value="P:DNA repair"/>
    <property type="evidence" value="ECO:0007669"/>
    <property type="project" value="TreeGrafter"/>
</dbReference>
<accession>A0AA88QAX8</accession>
<dbReference type="Gene3D" id="1.10.8.60">
    <property type="match status" value="1"/>
</dbReference>
<feature type="region of interest" description="Disordered" evidence="1">
    <location>
        <begin position="324"/>
        <end position="377"/>
    </location>
</feature>
<keyword evidence="3" id="KW-1185">Reference proteome</keyword>
<feature type="compositionally biased region" description="Polar residues" evidence="1">
    <location>
        <begin position="78"/>
        <end position="92"/>
    </location>
</feature>
<dbReference type="SUPFAM" id="SSF48019">
    <property type="entry name" value="post-AAA+ oligomerization domain-like"/>
    <property type="match status" value="1"/>
</dbReference>
<feature type="compositionally biased region" description="Low complexity" evidence="1">
    <location>
        <begin position="348"/>
        <end position="363"/>
    </location>
</feature>
<dbReference type="Proteomes" id="UP001187471">
    <property type="component" value="Unassembled WGS sequence"/>
</dbReference>
<dbReference type="GO" id="GO:0005634">
    <property type="term" value="C:nucleus"/>
    <property type="evidence" value="ECO:0007669"/>
    <property type="project" value="TreeGrafter"/>
</dbReference>
<evidence type="ECO:0008006" key="4">
    <source>
        <dbReference type="Google" id="ProtNLM"/>
    </source>
</evidence>
<dbReference type="GO" id="GO:0005663">
    <property type="term" value="C:DNA replication factor C complex"/>
    <property type="evidence" value="ECO:0007669"/>
    <property type="project" value="TreeGrafter"/>
</dbReference>
<gene>
    <name evidence="2" type="ORF">RJ640_011145</name>
</gene>
<dbReference type="AlphaFoldDB" id="A0AA88QAX8"/>
<evidence type="ECO:0000313" key="3">
    <source>
        <dbReference type="Proteomes" id="UP001187471"/>
    </source>
</evidence>
<feature type="region of interest" description="Disordered" evidence="1">
    <location>
        <begin position="1"/>
        <end position="240"/>
    </location>
</feature>
<sequence length="815" mass="91843">MENPTPRYIRASLPVQSSSTHKQRRSGYEPSDTETDWLETPWNEPVKKIADVGSEGPKLGSSDPAKARKISPLRLSRRTTSAMFAQEVTSPVKTPIVSPVRRRHSKSPYKPRRDDAGAHLLTPGTELRRSVSPFSPRPGPDVHSVRRNISPFSKSEHRRHVSPYKPSRQNPDLGNDETNRKGNQGQTTDVTSGATETSNYSRRSLSAPRSRQREKNQLINYDHKEQKRSDRTYSPLPKNSFRKEREAALKNAPSVGEINEMVANAKIAKGPLSNTHILDSTDSISQGDIFFSRDYAAMTMQKIIFPKNGGFENIFSPKPKMFTEAPGSRQRNKGNGFSQNTLGNLNGSVSTRTTMTSSSAVSRQSSNLSEVSGRTSASTRKFIANRQKAQTEAWFSCIKKGSCRTSKTSPEKDRVFDEASFIEKAFVVENLRQFWADKHQPSSLNGFTCHKQEAQLLKQLASHETCPHILLKGPPGAGKKALTLALLCEIYGDAARNISHDLRYFQIQETRAMQVVVPVTSSAHHVELNVYLEPNAKYALMALVKQISSNYTISPEVSNVNFKTDYTVMVLYDVDKAAESIQHLIKWIMDCYSDACKLVLCCEDDVDILEPVKNRCKAIKVDAPVTHEIMEVLIQIARKENFDLSMSFAAKIATKSKQNLRKAIMALEACKAHNYPFAEDQSISMGWEEVLVDLATDILADPSQKRLFFIRGKFQKLLVDFVHPKLILQKLVEQFLKVAETSLKRELYYWHAYYVSFLLVLVGYLDNEVILIQGYLQDKRLPLGTSALLKLEGNIDKQFYLIFTFLHNHVSFLDA</sequence>
<dbReference type="InterPro" id="IPR027417">
    <property type="entry name" value="P-loop_NTPase"/>
</dbReference>
<dbReference type="Gene3D" id="3.40.50.300">
    <property type="entry name" value="P-loop containing nucleotide triphosphate hydrolases"/>
    <property type="match status" value="1"/>
</dbReference>
<organism evidence="2 3">
    <name type="scientific">Escallonia rubra</name>
    <dbReference type="NCBI Taxonomy" id="112253"/>
    <lineage>
        <taxon>Eukaryota</taxon>
        <taxon>Viridiplantae</taxon>
        <taxon>Streptophyta</taxon>
        <taxon>Embryophyta</taxon>
        <taxon>Tracheophyta</taxon>
        <taxon>Spermatophyta</taxon>
        <taxon>Magnoliopsida</taxon>
        <taxon>eudicotyledons</taxon>
        <taxon>Gunneridae</taxon>
        <taxon>Pentapetalae</taxon>
        <taxon>asterids</taxon>
        <taxon>campanulids</taxon>
        <taxon>Escalloniales</taxon>
        <taxon>Escalloniaceae</taxon>
        <taxon>Escallonia</taxon>
    </lineage>
</organism>
<feature type="compositionally biased region" description="Polar residues" evidence="1">
    <location>
        <begin position="181"/>
        <end position="209"/>
    </location>
</feature>
<dbReference type="GO" id="GO:0006261">
    <property type="term" value="P:DNA-templated DNA replication"/>
    <property type="evidence" value="ECO:0007669"/>
    <property type="project" value="TreeGrafter"/>
</dbReference>
<protein>
    <recommendedName>
        <fullName evidence="4">Replication factor C subunit 3</fullName>
    </recommendedName>
</protein>
<dbReference type="Gene3D" id="1.20.272.10">
    <property type="match status" value="1"/>
</dbReference>
<feature type="compositionally biased region" description="Basic residues" evidence="1">
    <location>
        <begin position="67"/>
        <end position="77"/>
    </location>
</feature>
<dbReference type="InterPro" id="IPR008921">
    <property type="entry name" value="DNA_pol3_clamp-load_cplx_C"/>
</dbReference>
<evidence type="ECO:0000313" key="2">
    <source>
        <dbReference type="EMBL" id="KAK2965898.1"/>
    </source>
</evidence>
<proteinExistence type="predicted"/>
<dbReference type="GO" id="GO:0003677">
    <property type="term" value="F:DNA binding"/>
    <property type="evidence" value="ECO:0007669"/>
    <property type="project" value="InterPro"/>
</dbReference>
<feature type="compositionally biased region" description="Basic and acidic residues" evidence="1">
    <location>
        <begin position="211"/>
        <end position="231"/>
    </location>
</feature>